<organism evidence="1 2">
    <name type="scientific">Protopolystoma xenopodis</name>
    <dbReference type="NCBI Taxonomy" id="117903"/>
    <lineage>
        <taxon>Eukaryota</taxon>
        <taxon>Metazoa</taxon>
        <taxon>Spiralia</taxon>
        <taxon>Lophotrochozoa</taxon>
        <taxon>Platyhelminthes</taxon>
        <taxon>Monogenea</taxon>
        <taxon>Polyopisthocotylea</taxon>
        <taxon>Polystomatidea</taxon>
        <taxon>Polystomatidae</taxon>
        <taxon>Protopolystoma</taxon>
    </lineage>
</organism>
<feature type="non-terminal residue" evidence="1">
    <location>
        <position position="1"/>
    </location>
</feature>
<reference evidence="1" key="1">
    <citation type="submission" date="2018-11" db="EMBL/GenBank/DDBJ databases">
        <authorList>
            <consortium name="Pathogen Informatics"/>
        </authorList>
    </citation>
    <scope>NUCLEOTIDE SEQUENCE</scope>
</reference>
<evidence type="ECO:0000313" key="2">
    <source>
        <dbReference type="Proteomes" id="UP000784294"/>
    </source>
</evidence>
<evidence type="ECO:0000313" key="1">
    <source>
        <dbReference type="EMBL" id="VEL26024.1"/>
    </source>
</evidence>
<accession>A0A448X278</accession>
<sequence length="148" mass="16468">SKAYFSSQLGWPSTCSQIQQSSPHVATGFRGGKFALSSTKRFFPENELQSSFSADEANLPPTLCSTILLYTVLLSLDRFRRFKGGRSCNPREWECSREKRKEALTTAWPISDEKIGRPNETNSAKSSCVAHRDCCYFLACLADSGHSS</sequence>
<name>A0A448X278_9PLAT</name>
<comment type="caution">
    <text evidence="1">The sequence shown here is derived from an EMBL/GenBank/DDBJ whole genome shotgun (WGS) entry which is preliminary data.</text>
</comment>
<dbReference type="EMBL" id="CAAALY010077606">
    <property type="protein sequence ID" value="VEL26024.1"/>
    <property type="molecule type" value="Genomic_DNA"/>
</dbReference>
<protein>
    <submittedName>
        <fullName evidence="1">Uncharacterized protein</fullName>
    </submittedName>
</protein>
<dbReference type="Proteomes" id="UP000784294">
    <property type="component" value="Unassembled WGS sequence"/>
</dbReference>
<keyword evidence="2" id="KW-1185">Reference proteome</keyword>
<proteinExistence type="predicted"/>
<gene>
    <name evidence="1" type="ORF">PXEA_LOCUS19464</name>
</gene>
<dbReference type="AlphaFoldDB" id="A0A448X278"/>